<dbReference type="Pfam" id="PF03190">
    <property type="entry name" value="Thioredox_DsbH"/>
    <property type="match status" value="1"/>
</dbReference>
<dbReference type="Proteomes" id="UP000319829">
    <property type="component" value="Unassembled WGS sequence"/>
</dbReference>
<evidence type="ECO:0000256" key="3">
    <source>
        <dbReference type="SAM" id="SignalP"/>
    </source>
</evidence>
<feature type="region of interest" description="Disordered" evidence="2">
    <location>
        <begin position="22"/>
        <end position="42"/>
    </location>
</feature>
<evidence type="ECO:0000313" key="6">
    <source>
        <dbReference type="EMBL" id="TMQ61281.1"/>
    </source>
</evidence>
<sequence>MRAFPAVGILVLFALTLVSPPAQSAGPSAPLNRSGKPAPGEKKLPWMAFDAATEKAKKENKHMIVDVYTTWCGWCKVMDRQTYGNSEVAGYLLENFVLAKVNGESSAEIHWKGKTMTERQFARSVGVTGFPSTYFLKPDAEIIGGAPGFIGPGDFMIYAKYVSTRWYEKGSPQDYLKSTQPEHQPSN</sequence>
<keyword evidence="1 3" id="KW-0732">Signal</keyword>
<name>A0A538TCB8_UNCEI</name>
<dbReference type="InterPro" id="IPR051099">
    <property type="entry name" value="AGR/TXD"/>
</dbReference>
<organism evidence="6 7">
    <name type="scientific">Eiseniibacteriota bacterium</name>
    <dbReference type="NCBI Taxonomy" id="2212470"/>
    <lineage>
        <taxon>Bacteria</taxon>
        <taxon>Candidatus Eiseniibacteriota</taxon>
    </lineage>
</organism>
<evidence type="ECO:0000313" key="8">
    <source>
        <dbReference type="Proteomes" id="UP000319829"/>
    </source>
</evidence>
<dbReference type="InterPro" id="IPR036249">
    <property type="entry name" value="Thioredoxin-like_sf"/>
</dbReference>
<dbReference type="EMBL" id="VBOU01000023">
    <property type="protein sequence ID" value="TMQ55502.1"/>
    <property type="molecule type" value="Genomic_DNA"/>
</dbReference>
<dbReference type="EMBL" id="VBOX01000105">
    <property type="protein sequence ID" value="TMQ61281.1"/>
    <property type="molecule type" value="Genomic_DNA"/>
</dbReference>
<proteinExistence type="predicted"/>
<dbReference type="PANTHER" id="PTHR15337">
    <property type="entry name" value="ANTERIOR GRADIENT PROTEIN-RELATED"/>
    <property type="match status" value="1"/>
</dbReference>
<dbReference type="InterPro" id="IPR004879">
    <property type="entry name" value="Ssp411-like_TRX"/>
</dbReference>
<dbReference type="Proteomes" id="UP000317366">
    <property type="component" value="Unassembled WGS sequence"/>
</dbReference>
<dbReference type="SUPFAM" id="SSF52833">
    <property type="entry name" value="Thioredoxin-like"/>
    <property type="match status" value="1"/>
</dbReference>
<feature type="chain" id="PRO_5039865657" evidence="3">
    <location>
        <begin position="25"/>
        <end position="187"/>
    </location>
</feature>
<evidence type="ECO:0000259" key="4">
    <source>
        <dbReference type="Pfam" id="PF03190"/>
    </source>
</evidence>
<comment type="caution">
    <text evidence="6">The sequence shown here is derived from an EMBL/GenBank/DDBJ whole genome shotgun (WGS) entry which is preliminary data.</text>
</comment>
<evidence type="ECO:0000313" key="7">
    <source>
        <dbReference type="Proteomes" id="UP000317366"/>
    </source>
</evidence>
<dbReference type="PROSITE" id="PS00194">
    <property type="entry name" value="THIOREDOXIN_1"/>
    <property type="match status" value="1"/>
</dbReference>
<protein>
    <submittedName>
        <fullName evidence="6">DUF255 domain-containing protein</fullName>
    </submittedName>
</protein>
<evidence type="ECO:0000256" key="2">
    <source>
        <dbReference type="SAM" id="MobiDB-lite"/>
    </source>
</evidence>
<feature type="domain" description="Spermatogenesis-associated protein 20-like TRX" evidence="4">
    <location>
        <begin position="45"/>
        <end position="144"/>
    </location>
</feature>
<gene>
    <name evidence="5" type="ORF">E6K74_03120</name>
    <name evidence="6" type="ORF">E6K77_10590</name>
</gene>
<accession>A0A538TCB8</accession>
<dbReference type="AlphaFoldDB" id="A0A538TCB8"/>
<reference evidence="7 8" key="1">
    <citation type="journal article" date="2019" name="Nat. Microbiol.">
        <title>Mediterranean grassland soil C-N compound turnover is dependent on rainfall and depth, and is mediated by genomically divergent microorganisms.</title>
        <authorList>
            <person name="Diamond S."/>
            <person name="Andeer P.F."/>
            <person name="Li Z."/>
            <person name="Crits-Christoph A."/>
            <person name="Burstein D."/>
            <person name="Anantharaman K."/>
            <person name="Lane K.R."/>
            <person name="Thomas B.C."/>
            <person name="Pan C."/>
            <person name="Northen T.R."/>
            <person name="Banfield J.F."/>
        </authorList>
    </citation>
    <scope>NUCLEOTIDE SEQUENCE [LARGE SCALE GENOMIC DNA]</scope>
    <source>
        <strain evidence="5">WS_4</strain>
        <strain evidence="6">WS_7</strain>
    </source>
</reference>
<evidence type="ECO:0000313" key="5">
    <source>
        <dbReference type="EMBL" id="TMQ55502.1"/>
    </source>
</evidence>
<dbReference type="InterPro" id="IPR017937">
    <property type="entry name" value="Thioredoxin_CS"/>
</dbReference>
<evidence type="ECO:0000256" key="1">
    <source>
        <dbReference type="ARBA" id="ARBA00022729"/>
    </source>
</evidence>
<feature type="signal peptide" evidence="3">
    <location>
        <begin position="1"/>
        <end position="24"/>
    </location>
</feature>
<dbReference type="PANTHER" id="PTHR15337:SF11">
    <property type="entry name" value="THIOREDOXIN DOMAIN-CONTAINING PROTEIN"/>
    <property type="match status" value="1"/>
</dbReference>
<dbReference type="Gene3D" id="3.40.30.10">
    <property type="entry name" value="Glutaredoxin"/>
    <property type="match status" value="1"/>
</dbReference>